<dbReference type="EMBL" id="JAHQIW010005718">
    <property type="protein sequence ID" value="KAJ1366928.1"/>
    <property type="molecule type" value="Genomic_DNA"/>
</dbReference>
<accession>A0AAD5QZQ8</accession>
<organism evidence="1 2">
    <name type="scientific">Parelaphostrongylus tenuis</name>
    <name type="common">Meningeal worm</name>
    <dbReference type="NCBI Taxonomy" id="148309"/>
    <lineage>
        <taxon>Eukaryota</taxon>
        <taxon>Metazoa</taxon>
        <taxon>Ecdysozoa</taxon>
        <taxon>Nematoda</taxon>
        <taxon>Chromadorea</taxon>
        <taxon>Rhabditida</taxon>
        <taxon>Rhabditina</taxon>
        <taxon>Rhabditomorpha</taxon>
        <taxon>Strongyloidea</taxon>
        <taxon>Metastrongylidae</taxon>
        <taxon>Parelaphostrongylus</taxon>
    </lineage>
</organism>
<evidence type="ECO:0000313" key="1">
    <source>
        <dbReference type="EMBL" id="KAJ1366928.1"/>
    </source>
</evidence>
<name>A0AAD5QZQ8_PARTN</name>
<dbReference type="AlphaFoldDB" id="A0AAD5QZQ8"/>
<keyword evidence="2" id="KW-1185">Reference proteome</keyword>
<dbReference type="Proteomes" id="UP001196413">
    <property type="component" value="Unassembled WGS sequence"/>
</dbReference>
<sequence length="55" mass="6196">MVAFCKRESVLSASYLTPPKSAFEQFTEKRENSRRMASISARKVLKNSVQCIALS</sequence>
<protein>
    <submittedName>
        <fullName evidence="1">Uncharacterized protein</fullName>
    </submittedName>
</protein>
<gene>
    <name evidence="1" type="ORF">KIN20_027728</name>
</gene>
<proteinExistence type="predicted"/>
<evidence type="ECO:0000313" key="2">
    <source>
        <dbReference type="Proteomes" id="UP001196413"/>
    </source>
</evidence>
<comment type="caution">
    <text evidence="1">The sequence shown here is derived from an EMBL/GenBank/DDBJ whole genome shotgun (WGS) entry which is preliminary data.</text>
</comment>
<reference evidence="1" key="1">
    <citation type="submission" date="2021-06" db="EMBL/GenBank/DDBJ databases">
        <title>Parelaphostrongylus tenuis whole genome reference sequence.</title>
        <authorList>
            <person name="Garwood T.J."/>
            <person name="Larsen P.A."/>
            <person name="Fountain-Jones N.M."/>
            <person name="Garbe J.R."/>
            <person name="Macchietto M.G."/>
            <person name="Kania S.A."/>
            <person name="Gerhold R.W."/>
            <person name="Richards J.E."/>
            <person name="Wolf T.M."/>
        </authorList>
    </citation>
    <scope>NUCLEOTIDE SEQUENCE</scope>
    <source>
        <strain evidence="1">MNPRO001-30</strain>
        <tissue evidence="1">Meninges</tissue>
    </source>
</reference>